<evidence type="ECO:0000313" key="4">
    <source>
        <dbReference type="Proteomes" id="UP000281170"/>
    </source>
</evidence>
<dbReference type="PANTHER" id="PTHR37807">
    <property type="entry name" value="OS07G0160300 PROTEIN"/>
    <property type="match status" value="1"/>
</dbReference>
<dbReference type="PATRIC" id="fig|45056.6.peg.357"/>
<keyword evidence="3" id="KW-1185">Reference proteome</keyword>
<dbReference type="OrthoDB" id="3819922at2"/>
<dbReference type="EMBL" id="LR134433">
    <property type="protein sequence ID" value="VEH85974.1"/>
    <property type="molecule type" value="Genomic_DNA"/>
</dbReference>
<accession>A0A0W0R3T1</accession>
<evidence type="ECO:0000313" key="2">
    <source>
        <dbReference type="EMBL" id="VEH85974.1"/>
    </source>
</evidence>
<geneLocation type="plasmid" evidence="2 4">
    <name>24</name>
</geneLocation>
<dbReference type="Pfam" id="PF13671">
    <property type="entry name" value="AAA_33"/>
    <property type="match status" value="1"/>
</dbReference>
<dbReference type="InterPro" id="IPR027417">
    <property type="entry name" value="P-loop_NTPase"/>
</dbReference>
<dbReference type="AlphaFoldDB" id="A0A0W0R3T1"/>
<dbReference type="GO" id="GO:0016301">
    <property type="term" value="F:kinase activity"/>
    <property type="evidence" value="ECO:0007669"/>
    <property type="project" value="UniProtKB-KW"/>
</dbReference>
<dbReference type="Gene3D" id="3.40.50.300">
    <property type="entry name" value="P-loop containing nucleotide triphosphate hydrolases"/>
    <property type="match status" value="1"/>
</dbReference>
<evidence type="ECO:0000313" key="3">
    <source>
        <dbReference type="Proteomes" id="UP000054859"/>
    </source>
</evidence>
<proteinExistence type="predicted"/>
<dbReference type="PANTHER" id="PTHR37807:SF3">
    <property type="entry name" value="OS07G0160300 PROTEIN"/>
    <property type="match status" value="1"/>
</dbReference>
<name>A0A0W0R3T1_9GAMM</name>
<keyword evidence="2" id="KW-0614">Plasmid</keyword>
<protein>
    <submittedName>
        <fullName evidence="1">Cytidylate kinase</fullName>
    </submittedName>
</protein>
<dbReference type="STRING" id="45056.Lade_0350"/>
<keyword evidence="1" id="KW-0418">Kinase</keyword>
<dbReference type="EMBL" id="LNKA01000001">
    <property type="protein sequence ID" value="KTC65692.1"/>
    <property type="molecule type" value="Genomic_DNA"/>
</dbReference>
<evidence type="ECO:0000313" key="1">
    <source>
        <dbReference type="EMBL" id="KTC65692.1"/>
    </source>
</evidence>
<dbReference type="RefSeq" id="WP_058461428.1">
    <property type="nucleotide sequence ID" value="NZ_CAAAHS010000006.1"/>
</dbReference>
<dbReference type="SUPFAM" id="SSF52540">
    <property type="entry name" value="P-loop containing nucleoside triphosphate hydrolases"/>
    <property type="match status" value="1"/>
</dbReference>
<reference evidence="1 3" key="1">
    <citation type="submission" date="2015-11" db="EMBL/GenBank/DDBJ databases">
        <title>Identification of large and diverse effector repertoires of 38 Legionella species.</title>
        <authorList>
            <person name="Burstein D."/>
            <person name="Amaro F."/>
            <person name="Zusman T."/>
            <person name="Lifshitz Z."/>
            <person name="Cohen O."/>
            <person name="Gilbert J.A."/>
            <person name="Pupko T."/>
            <person name="Shuman H.A."/>
            <person name="Segal G."/>
        </authorList>
    </citation>
    <scope>NUCLEOTIDE SEQUENCE [LARGE SCALE GENOMIC DNA]</scope>
    <source>
        <strain evidence="1 3">1762-AUS-E</strain>
    </source>
</reference>
<dbReference type="KEGG" id="ladl:NCTC12735_01619"/>
<gene>
    <name evidence="1" type="ORF">Lade_0350</name>
    <name evidence="2" type="ORF">NCTC12735_01619</name>
</gene>
<sequence>MLIIFGGLPGTGKTTIAKEVAKQLKAVYLRVDTIEQTLKNLNKYPAFSMIGPEGYEISYAIAKENLALGLDVVADSVNPITITRQDWIEVAKYTNTPFFEIELICSNQKEHQRRVEERVADIEGHNLPTWQDVLHRDYEPWETKSLTIDTSKCSINESVKIIMDCLAQNNAP</sequence>
<reference evidence="2 4" key="2">
    <citation type="submission" date="2018-12" db="EMBL/GenBank/DDBJ databases">
        <authorList>
            <consortium name="Pathogen Informatics"/>
        </authorList>
    </citation>
    <scope>NUCLEOTIDE SEQUENCE [LARGE SCALE GENOMIC DNA]</scope>
    <source>
        <strain evidence="2 4">NCTC12735</strain>
        <plasmid evidence="4">24</plasmid>
    </source>
</reference>
<keyword evidence="1" id="KW-0808">Transferase</keyword>
<organism evidence="1 3">
    <name type="scientific">Legionella adelaidensis</name>
    <dbReference type="NCBI Taxonomy" id="45056"/>
    <lineage>
        <taxon>Bacteria</taxon>
        <taxon>Pseudomonadati</taxon>
        <taxon>Pseudomonadota</taxon>
        <taxon>Gammaproteobacteria</taxon>
        <taxon>Legionellales</taxon>
        <taxon>Legionellaceae</taxon>
        <taxon>Legionella</taxon>
    </lineage>
</organism>
<dbReference type="Proteomes" id="UP000054859">
    <property type="component" value="Unassembled WGS sequence"/>
</dbReference>
<dbReference type="Proteomes" id="UP000281170">
    <property type="component" value="Plasmid 24"/>
</dbReference>